<dbReference type="Pfam" id="PF00172">
    <property type="entry name" value="Zn_clus"/>
    <property type="match status" value="1"/>
</dbReference>
<evidence type="ECO:0000256" key="4">
    <source>
        <dbReference type="ARBA" id="ARBA00023242"/>
    </source>
</evidence>
<dbReference type="Proteomes" id="UP000248423">
    <property type="component" value="Unassembled WGS sequence"/>
</dbReference>
<keyword evidence="3" id="KW-0804">Transcription</keyword>
<evidence type="ECO:0000256" key="1">
    <source>
        <dbReference type="ARBA" id="ARBA00023015"/>
    </source>
</evidence>
<name>A0A319FL92_ASPSB</name>
<reference evidence="6 7" key="1">
    <citation type="submission" date="2018-02" db="EMBL/GenBank/DDBJ databases">
        <title>The genomes of Aspergillus section Nigri reveals drivers in fungal speciation.</title>
        <authorList>
            <consortium name="DOE Joint Genome Institute"/>
            <person name="Vesth T.C."/>
            <person name="Nybo J."/>
            <person name="Theobald S."/>
            <person name="Brandl J."/>
            <person name="Frisvad J.C."/>
            <person name="Nielsen K.F."/>
            <person name="Lyhne E.K."/>
            <person name="Kogle M.E."/>
            <person name="Kuo A."/>
            <person name="Riley R."/>
            <person name="Clum A."/>
            <person name="Nolan M."/>
            <person name="Lipzen A."/>
            <person name="Salamov A."/>
            <person name="Henrissat B."/>
            <person name="Wiebenga A."/>
            <person name="De vries R.P."/>
            <person name="Grigoriev I.V."/>
            <person name="Mortensen U.H."/>
            <person name="Andersen M.R."/>
            <person name="Baker S.E."/>
        </authorList>
    </citation>
    <scope>NUCLEOTIDE SEQUENCE [LARGE SCALE GENOMIC DNA]</scope>
    <source>
        <strain evidence="6 7">CBS 121057</strain>
    </source>
</reference>
<dbReference type="OrthoDB" id="39175at2759"/>
<evidence type="ECO:0000313" key="7">
    <source>
        <dbReference type="Proteomes" id="UP000248423"/>
    </source>
</evidence>
<gene>
    <name evidence="6" type="ORF">BO78DRAFT_308968</name>
</gene>
<dbReference type="InterPro" id="IPR036864">
    <property type="entry name" value="Zn2-C6_fun-type_DNA-bd_sf"/>
</dbReference>
<dbReference type="SMART" id="SM00066">
    <property type="entry name" value="GAL4"/>
    <property type="match status" value="1"/>
</dbReference>
<evidence type="ECO:0000256" key="2">
    <source>
        <dbReference type="ARBA" id="ARBA00023125"/>
    </source>
</evidence>
<keyword evidence="2" id="KW-0238">DNA-binding</keyword>
<keyword evidence="1" id="KW-0805">Transcription regulation</keyword>
<sequence length="578" mass="65349">MYKPVPPRPKKTNIVRSRNGCKGCRERKTKCDEQRPTCATCKRLGKTCEIIRPEFKFRMVAGPTATDEPCATTPSLELQSRFTSEQGSLSSTPFNIDIIKSLQHVERDVFYSTYWEDSCLPALHPLFHWTSRLAGDHPILSDAILALSSCNLSRQHAERRTSSASSMGSFSPSLVHQTRSQLYYSSAIRRFTALNQFDYKQNATMVLAVLILFAYVESSMGNFHGFNCHVEGLTRLLFDLPEASSDSMINALLTSWMQVRYVVWWARAYFSSIDVHQQLPPIPFPRSLAGDSLHERRVAVLSIMCESHRINSQSILRHWSRGAGPDCPDLECHQVNNQEYQTFCLLLSEEGKRLDEWLGNLPPSEQPICTDAVRYSGECDDSTPSIYFQSHDAALSFAYYVVARIMQGTGILRSLHTRDPKDLGHECREEEPWVRMLLQIAKGADMRTSLTRNNYTIGFSGLLLAALLRCQNLSLGREIQNWLQNLQDLQPTEEGAFPVYQTLSVAKAINQQRVMGRDIFAVMQPLDDGGGTPKFTAYNSQSIDTLLFHGKWHVSGQLFTNCVCIDGSDNMIERYDPA</sequence>
<dbReference type="CDD" id="cd00067">
    <property type="entry name" value="GAL4"/>
    <property type="match status" value="1"/>
</dbReference>
<evidence type="ECO:0000313" key="6">
    <source>
        <dbReference type="EMBL" id="PYI09193.1"/>
    </source>
</evidence>
<keyword evidence="4" id="KW-0539">Nucleus</keyword>
<dbReference type="PROSITE" id="PS50048">
    <property type="entry name" value="ZN2_CY6_FUNGAL_2"/>
    <property type="match status" value="1"/>
</dbReference>
<evidence type="ECO:0000256" key="3">
    <source>
        <dbReference type="ARBA" id="ARBA00023163"/>
    </source>
</evidence>
<dbReference type="GO" id="GO:0000981">
    <property type="term" value="F:DNA-binding transcription factor activity, RNA polymerase II-specific"/>
    <property type="evidence" value="ECO:0007669"/>
    <property type="project" value="InterPro"/>
</dbReference>
<organism evidence="6 7">
    <name type="scientific">Aspergillus sclerotiicarbonarius (strain CBS 121057 / IBT 28362)</name>
    <dbReference type="NCBI Taxonomy" id="1448318"/>
    <lineage>
        <taxon>Eukaryota</taxon>
        <taxon>Fungi</taxon>
        <taxon>Dikarya</taxon>
        <taxon>Ascomycota</taxon>
        <taxon>Pezizomycotina</taxon>
        <taxon>Eurotiomycetes</taxon>
        <taxon>Eurotiomycetidae</taxon>
        <taxon>Eurotiales</taxon>
        <taxon>Aspergillaceae</taxon>
        <taxon>Aspergillus</taxon>
        <taxon>Aspergillus subgen. Circumdati</taxon>
    </lineage>
</organism>
<dbReference type="AlphaFoldDB" id="A0A319FL92"/>
<dbReference type="PROSITE" id="PS00463">
    <property type="entry name" value="ZN2_CY6_FUNGAL_1"/>
    <property type="match status" value="1"/>
</dbReference>
<dbReference type="VEuPathDB" id="FungiDB:BO78DRAFT_308968"/>
<dbReference type="SUPFAM" id="SSF57701">
    <property type="entry name" value="Zn2/Cys6 DNA-binding domain"/>
    <property type="match status" value="1"/>
</dbReference>
<accession>A0A319FL92</accession>
<dbReference type="STRING" id="1448318.A0A319FL92"/>
<dbReference type="Gene3D" id="4.10.240.10">
    <property type="entry name" value="Zn(2)-C6 fungal-type DNA-binding domain"/>
    <property type="match status" value="1"/>
</dbReference>
<protein>
    <recommendedName>
        <fullName evidence="5">Zn(2)-C6 fungal-type domain-containing protein</fullName>
    </recommendedName>
</protein>
<dbReference type="PANTHER" id="PTHR37534:SF7">
    <property type="entry name" value="TRANSCRIPTIONAL ACTIVATOR PROTEIN UGA3"/>
    <property type="match status" value="1"/>
</dbReference>
<proteinExistence type="predicted"/>
<dbReference type="EMBL" id="KZ826329">
    <property type="protein sequence ID" value="PYI09193.1"/>
    <property type="molecule type" value="Genomic_DNA"/>
</dbReference>
<dbReference type="GO" id="GO:0005634">
    <property type="term" value="C:nucleus"/>
    <property type="evidence" value="ECO:0007669"/>
    <property type="project" value="TreeGrafter"/>
</dbReference>
<evidence type="ECO:0000259" key="5">
    <source>
        <dbReference type="PROSITE" id="PS50048"/>
    </source>
</evidence>
<keyword evidence="7" id="KW-1185">Reference proteome</keyword>
<dbReference type="GO" id="GO:0045944">
    <property type="term" value="P:positive regulation of transcription by RNA polymerase II"/>
    <property type="evidence" value="ECO:0007669"/>
    <property type="project" value="TreeGrafter"/>
</dbReference>
<feature type="domain" description="Zn(2)-C6 fungal-type" evidence="5">
    <location>
        <begin position="20"/>
        <end position="50"/>
    </location>
</feature>
<dbReference type="PANTHER" id="PTHR37534">
    <property type="entry name" value="TRANSCRIPTIONAL ACTIVATOR PROTEIN UGA3"/>
    <property type="match status" value="1"/>
</dbReference>
<dbReference type="GO" id="GO:0008270">
    <property type="term" value="F:zinc ion binding"/>
    <property type="evidence" value="ECO:0007669"/>
    <property type="project" value="InterPro"/>
</dbReference>
<dbReference type="GO" id="GO:0000976">
    <property type="term" value="F:transcription cis-regulatory region binding"/>
    <property type="evidence" value="ECO:0007669"/>
    <property type="project" value="TreeGrafter"/>
</dbReference>
<dbReference type="InterPro" id="IPR001138">
    <property type="entry name" value="Zn2Cys6_DnaBD"/>
</dbReference>